<dbReference type="Proteomes" id="UP001366166">
    <property type="component" value="Chromosome"/>
</dbReference>
<keyword evidence="2 5" id="KW-0812">Transmembrane</keyword>
<accession>A0AAU9EQY0</accession>
<comment type="similarity">
    <text evidence="5">Belongs to the TatC family.</text>
</comment>
<dbReference type="GO" id="GO:0065002">
    <property type="term" value="P:intracellular protein transmembrane transport"/>
    <property type="evidence" value="ECO:0007669"/>
    <property type="project" value="TreeGrafter"/>
</dbReference>
<dbReference type="PANTHER" id="PTHR30371:SF0">
    <property type="entry name" value="SEC-INDEPENDENT PROTEIN TRANSLOCASE PROTEIN TATC, CHLOROPLASTIC-RELATED"/>
    <property type="match status" value="1"/>
</dbReference>
<feature type="transmembrane region" description="Helical" evidence="5">
    <location>
        <begin position="179"/>
        <end position="208"/>
    </location>
</feature>
<keyword evidence="4 5" id="KW-0472">Membrane</keyword>
<evidence type="ECO:0000313" key="7">
    <source>
        <dbReference type="EMBL" id="BEQ14260.1"/>
    </source>
</evidence>
<reference evidence="8" key="1">
    <citation type="journal article" date="2023" name="Arch. Microbiol.">
        <title>Desulfoferula mesophilus gen. nov. sp. nov., a mesophilic sulfate-reducing bacterium isolated from a brackish lake sediment.</title>
        <authorList>
            <person name="Watanabe T."/>
            <person name="Yabe T."/>
            <person name="Tsuji J.M."/>
            <person name="Fukui M."/>
        </authorList>
    </citation>
    <scope>NUCLEOTIDE SEQUENCE [LARGE SCALE GENOMIC DNA]</scope>
    <source>
        <strain evidence="8">12FAK</strain>
    </source>
</reference>
<keyword evidence="3 5" id="KW-1133">Transmembrane helix</keyword>
<feature type="transmembrane region" description="Helical" evidence="5">
    <location>
        <begin position="241"/>
        <end position="259"/>
    </location>
</feature>
<feature type="transmembrane region" description="Helical" evidence="5">
    <location>
        <begin position="220"/>
        <end position="235"/>
    </location>
</feature>
<evidence type="ECO:0000256" key="5">
    <source>
        <dbReference type="HAMAP-Rule" id="MF_00902"/>
    </source>
</evidence>
<sequence>MSDQEQTPGAAPPDPEENRYAHPDTEDDDSRMPFLAHLEELRSRLVRSAIAVGVCFLGTYLFKEELYQGLAQPLKAAMPAGAKLIYTAPAEAFFTYLKISLLAAIVVASPIIFYQFWRFIAPGLYDHERKAVWPFVLVSSVLFMVGSVFCYTMVFPYAFQFFMSFATDDIVPMLSLKSYLSFSATLLFAFGVIFEMPLVLVFLGRIGVVSAKGLKKNRKYAILIMFVAGAMFTPPDVVTQIMMAVPLIILYEISIWMVVATEKKKAERQAAEEAEFTNDEEQ</sequence>
<dbReference type="GO" id="GO:0043953">
    <property type="term" value="P:protein transport by the Tat complex"/>
    <property type="evidence" value="ECO:0007669"/>
    <property type="project" value="UniProtKB-UniRule"/>
</dbReference>
<keyword evidence="5" id="KW-0811">Translocation</keyword>
<feature type="region of interest" description="Disordered" evidence="6">
    <location>
        <begin position="1"/>
        <end position="30"/>
    </location>
</feature>
<comment type="function">
    <text evidence="5">Part of the twin-arginine translocation (Tat) system that transports large folded proteins containing a characteristic twin-arginine motif in their signal peptide across membranes.</text>
</comment>
<evidence type="ECO:0000256" key="6">
    <source>
        <dbReference type="SAM" id="MobiDB-lite"/>
    </source>
</evidence>
<keyword evidence="5" id="KW-0813">Transport</keyword>
<dbReference type="Pfam" id="PF00902">
    <property type="entry name" value="TatC"/>
    <property type="match status" value="1"/>
</dbReference>
<name>A0AAU9EQY0_9BACT</name>
<keyword evidence="5" id="KW-0653">Protein transport</keyword>
<dbReference type="PRINTS" id="PR01840">
    <property type="entry name" value="TATCFAMILY"/>
</dbReference>
<gene>
    <name evidence="5 7" type="primary">tatC</name>
    <name evidence="7" type="ORF">FAK_13260</name>
</gene>
<evidence type="ECO:0000256" key="1">
    <source>
        <dbReference type="ARBA" id="ARBA00004141"/>
    </source>
</evidence>
<feature type="transmembrane region" description="Helical" evidence="5">
    <location>
        <begin position="132"/>
        <end position="159"/>
    </location>
</feature>
<dbReference type="GO" id="GO:0009977">
    <property type="term" value="F:proton motive force dependent protein transmembrane transporter activity"/>
    <property type="evidence" value="ECO:0007669"/>
    <property type="project" value="TreeGrafter"/>
</dbReference>
<evidence type="ECO:0000256" key="3">
    <source>
        <dbReference type="ARBA" id="ARBA00022989"/>
    </source>
</evidence>
<evidence type="ECO:0000313" key="8">
    <source>
        <dbReference type="Proteomes" id="UP001366166"/>
    </source>
</evidence>
<dbReference type="AlphaFoldDB" id="A0AAU9EQY0"/>
<dbReference type="GO" id="GO:0033281">
    <property type="term" value="C:TAT protein transport complex"/>
    <property type="evidence" value="ECO:0007669"/>
    <property type="project" value="UniProtKB-UniRule"/>
</dbReference>
<comment type="subcellular location">
    <subcellularLocation>
        <location evidence="5">Cell membrane</location>
        <topology evidence="5">Multi-pass membrane protein</topology>
    </subcellularLocation>
    <subcellularLocation>
        <location evidence="1">Membrane</location>
        <topology evidence="1">Multi-pass membrane protein</topology>
    </subcellularLocation>
</comment>
<proteinExistence type="inferred from homology"/>
<dbReference type="PANTHER" id="PTHR30371">
    <property type="entry name" value="SEC-INDEPENDENT PROTEIN TRANSLOCASE PROTEIN TATC"/>
    <property type="match status" value="1"/>
</dbReference>
<dbReference type="HAMAP" id="MF_00902">
    <property type="entry name" value="TatC"/>
    <property type="match status" value="1"/>
</dbReference>
<protein>
    <recommendedName>
        <fullName evidence="5">Sec-independent protein translocase protein TatC</fullName>
    </recommendedName>
</protein>
<comment type="subunit">
    <text evidence="5">Forms a complex with TatA.</text>
</comment>
<dbReference type="EMBL" id="AP028679">
    <property type="protein sequence ID" value="BEQ14260.1"/>
    <property type="molecule type" value="Genomic_DNA"/>
</dbReference>
<evidence type="ECO:0000256" key="2">
    <source>
        <dbReference type="ARBA" id="ARBA00022692"/>
    </source>
</evidence>
<evidence type="ECO:0000256" key="4">
    <source>
        <dbReference type="ARBA" id="ARBA00023136"/>
    </source>
</evidence>
<keyword evidence="5" id="KW-1003">Cell membrane</keyword>
<dbReference type="InterPro" id="IPR002033">
    <property type="entry name" value="TatC"/>
</dbReference>
<dbReference type="KEGG" id="dmp:FAK_13260"/>
<keyword evidence="8" id="KW-1185">Reference proteome</keyword>
<dbReference type="NCBIfam" id="TIGR00945">
    <property type="entry name" value="tatC"/>
    <property type="match status" value="1"/>
</dbReference>
<organism evidence="7 8">
    <name type="scientific">Desulfoferula mesophila</name>
    <dbReference type="NCBI Taxonomy" id="3058419"/>
    <lineage>
        <taxon>Bacteria</taxon>
        <taxon>Pseudomonadati</taxon>
        <taxon>Thermodesulfobacteriota</taxon>
        <taxon>Desulfarculia</taxon>
        <taxon>Desulfarculales</taxon>
        <taxon>Desulfarculaceae</taxon>
        <taxon>Desulfoferula</taxon>
    </lineage>
</organism>
<feature type="transmembrane region" description="Helical" evidence="5">
    <location>
        <begin position="45"/>
        <end position="62"/>
    </location>
</feature>
<feature type="transmembrane region" description="Helical" evidence="5">
    <location>
        <begin position="99"/>
        <end position="120"/>
    </location>
</feature>